<dbReference type="AlphaFoldDB" id="A0A2S8GJH4"/>
<protein>
    <recommendedName>
        <fullName evidence="1">ATP-grasp fold PylC-type domain-containing protein</fullName>
    </recommendedName>
</protein>
<evidence type="ECO:0000313" key="2">
    <source>
        <dbReference type="EMBL" id="PQO44530.1"/>
    </source>
</evidence>
<comment type="caution">
    <text evidence="2">The sequence shown here is derived from an EMBL/GenBank/DDBJ whole genome shotgun (WGS) entry which is preliminary data.</text>
</comment>
<dbReference type="GO" id="GO:0005524">
    <property type="term" value="F:ATP binding"/>
    <property type="evidence" value="ECO:0007669"/>
    <property type="project" value="InterPro"/>
</dbReference>
<feature type="domain" description="ATP-grasp fold PylC-type" evidence="1">
    <location>
        <begin position="108"/>
        <end position="264"/>
    </location>
</feature>
<reference evidence="2 3" key="1">
    <citation type="submission" date="2018-02" db="EMBL/GenBank/DDBJ databases">
        <title>Comparative genomes isolates from brazilian mangrove.</title>
        <authorList>
            <person name="Araujo J.E."/>
            <person name="Taketani R.G."/>
            <person name="Silva M.C.P."/>
            <person name="Loureco M.V."/>
            <person name="Andreote F.D."/>
        </authorList>
    </citation>
    <scope>NUCLEOTIDE SEQUENCE [LARGE SCALE GENOMIC DNA]</scope>
    <source>
        <strain evidence="2 3">Nap-Phe MGV</strain>
    </source>
</reference>
<evidence type="ECO:0000259" key="1">
    <source>
        <dbReference type="Pfam" id="PF02655"/>
    </source>
</evidence>
<accession>A0A2S8GJH4</accession>
<dbReference type="EMBL" id="PUHZ01000019">
    <property type="protein sequence ID" value="PQO44530.1"/>
    <property type="molecule type" value="Genomic_DNA"/>
</dbReference>
<proteinExistence type="predicted"/>
<dbReference type="Proteomes" id="UP000237819">
    <property type="component" value="Unassembled WGS sequence"/>
</dbReference>
<evidence type="ECO:0000313" key="3">
    <source>
        <dbReference type="Proteomes" id="UP000237819"/>
    </source>
</evidence>
<sequence>MNVESWSMDGKRIGLIGASCRAMAASLVAGGTSVAVADMFADFDTCRIAEATPLKRYPWSAPAWLGKASVDAWCYTGGLENYPRLISRMSRACPLLGNQAETLRQVRDPFRLAEWARKHDFQFPEVARDASSDSSGRWLLKPLRSAGGLNIQHSTSADFSSCRFYRQRFADGVPMSISVLSTPDQWQLVGACQLHVGSDWGTPTEFLFAGATTLPLARLEALPELEAIVAALHQESGLLGLWGIDVVMADGPIVLEVNPRWTATMPLYERNLATRLMPRHIAACGDATFDRLPTSANGTSGLRILYAQRPVRCTAEHLTELSARFDLSTEASLAQPSIADIPNVGTEIEVGHPICSLYADGADEAEVERSLADQVTAVQRILQ</sequence>
<dbReference type="SUPFAM" id="SSF56059">
    <property type="entry name" value="Glutathione synthetase ATP-binding domain-like"/>
    <property type="match status" value="1"/>
</dbReference>
<dbReference type="Pfam" id="PF02655">
    <property type="entry name" value="ATP-grasp_3"/>
    <property type="match status" value="1"/>
</dbReference>
<organism evidence="2 3">
    <name type="scientific">Blastopirellula marina</name>
    <dbReference type="NCBI Taxonomy" id="124"/>
    <lineage>
        <taxon>Bacteria</taxon>
        <taxon>Pseudomonadati</taxon>
        <taxon>Planctomycetota</taxon>
        <taxon>Planctomycetia</taxon>
        <taxon>Pirellulales</taxon>
        <taxon>Pirellulaceae</taxon>
        <taxon>Blastopirellula</taxon>
    </lineage>
</organism>
<dbReference type="Gene3D" id="3.30.470.20">
    <property type="entry name" value="ATP-grasp fold, B domain"/>
    <property type="match status" value="1"/>
</dbReference>
<dbReference type="GO" id="GO:0046872">
    <property type="term" value="F:metal ion binding"/>
    <property type="evidence" value="ECO:0007669"/>
    <property type="project" value="InterPro"/>
</dbReference>
<name>A0A2S8GJH4_9BACT</name>
<dbReference type="InterPro" id="IPR003806">
    <property type="entry name" value="ATP-grasp_PylC-type"/>
</dbReference>
<gene>
    <name evidence="2" type="ORF">C5Y93_19175</name>
</gene>